<evidence type="ECO:0000256" key="1">
    <source>
        <dbReference type="SAM" id="MobiDB-lite"/>
    </source>
</evidence>
<protein>
    <submittedName>
        <fullName evidence="2">Uncharacterized protein</fullName>
    </submittedName>
</protein>
<feature type="compositionally biased region" description="Basic residues" evidence="1">
    <location>
        <begin position="134"/>
        <end position="147"/>
    </location>
</feature>
<dbReference type="AlphaFoldDB" id="A0A843XR96"/>
<organism evidence="2 3">
    <name type="scientific">Colocasia esculenta</name>
    <name type="common">Wild taro</name>
    <name type="synonym">Arum esculentum</name>
    <dbReference type="NCBI Taxonomy" id="4460"/>
    <lineage>
        <taxon>Eukaryota</taxon>
        <taxon>Viridiplantae</taxon>
        <taxon>Streptophyta</taxon>
        <taxon>Embryophyta</taxon>
        <taxon>Tracheophyta</taxon>
        <taxon>Spermatophyta</taxon>
        <taxon>Magnoliopsida</taxon>
        <taxon>Liliopsida</taxon>
        <taxon>Araceae</taxon>
        <taxon>Aroideae</taxon>
        <taxon>Colocasieae</taxon>
        <taxon>Colocasia</taxon>
    </lineage>
</organism>
<evidence type="ECO:0000313" key="2">
    <source>
        <dbReference type="EMBL" id="MQM21652.1"/>
    </source>
</evidence>
<feature type="compositionally biased region" description="Basic and acidic residues" evidence="1">
    <location>
        <begin position="161"/>
        <end position="174"/>
    </location>
</feature>
<dbReference type="EMBL" id="NMUH01011361">
    <property type="protein sequence ID" value="MQM21652.1"/>
    <property type="molecule type" value="Genomic_DNA"/>
</dbReference>
<proteinExistence type="predicted"/>
<feature type="region of interest" description="Disordered" evidence="1">
    <location>
        <begin position="21"/>
        <end position="85"/>
    </location>
</feature>
<comment type="caution">
    <text evidence="2">The sequence shown here is derived from an EMBL/GenBank/DDBJ whole genome shotgun (WGS) entry which is preliminary data.</text>
</comment>
<evidence type="ECO:0000313" key="3">
    <source>
        <dbReference type="Proteomes" id="UP000652761"/>
    </source>
</evidence>
<reference evidence="2" key="1">
    <citation type="submission" date="2017-07" db="EMBL/GenBank/DDBJ databases">
        <title>Taro Niue Genome Assembly and Annotation.</title>
        <authorList>
            <person name="Atibalentja N."/>
            <person name="Keating K."/>
            <person name="Fields C.J."/>
        </authorList>
    </citation>
    <scope>NUCLEOTIDE SEQUENCE</scope>
    <source>
        <strain evidence="2">Niue_2</strain>
        <tissue evidence="2">Leaf</tissue>
    </source>
</reference>
<feature type="compositionally biased region" description="Basic residues" evidence="1">
    <location>
        <begin position="26"/>
        <end position="50"/>
    </location>
</feature>
<sequence length="201" mass="22639">KRRTHQPLPLLANLALASKLPGRARQSCHRTPHERTHHHSLAKLRPHARPPHTASEPTQSEAVRNKDCLGHAGKKTPQRPWRPTLDKRALQTTQCRCPNLIFPSALESANSAANSSTLGSQAMETTSERDKPSSAKHRVNRRGKHNKNHAEPWLVTHNKPSKHEACMDPQEGRRPTKAHTTKPEPRKTTSQYGKRRSANNR</sequence>
<accession>A0A843XR96</accession>
<name>A0A843XR96_COLES</name>
<feature type="region of interest" description="Disordered" evidence="1">
    <location>
        <begin position="112"/>
        <end position="201"/>
    </location>
</feature>
<gene>
    <name evidence="2" type="ORF">Taro_054696</name>
</gene>
<feature type="non-terminal residue" evidence="2">
    <location>
        <position position="1"/>
    </location>
</feature>
<keyword evidence="3" id="KW-1185">Reference proteome</keyword>
<dbReference type="Proteomes" id="UP000652761">
    <property type="component" value="Unassembled WGS sequence"/>
</dbReference>